<dbReference type="GO" id="GO:0030170">
    <property type="term" value="F:pyridoxal phosphate binding"/>
    <property type="evidence" value="ECO:0007669"/>
    <property type="project" value="InterPro"/>
</dbReference>
<comment type="caution">
    <text evidence="2">The sequence shown here is derived from an EMBL/GenBank/DDBJ whole genome shotgun (WGS) entry which is preliminary data.</text>
</comment>
<accession>A0A2S7N0B1</accession>
<dbReference type="PANTHER" id="PTHR30212">
    <property type="entry name" value="PROTEIN YIIM"/>
    <property type="match status" value="1"/>
</dbReference>
<dbReference type="GO" id="GO:0030151">
    <property type="term" value="F:molybdenum ion binding"/>
    <property type="evidence" value="ECO:0007669"/>
    <property type="project" value="InterPro"/>
</dbReference>
<dbReference type="Gene3D" id="2.40.33.20">
    <property type="entry name" value="PK beta-barrel domain-like"/>
    <property type="match status" value="1"/>
</dbReference>
<dbReference type="PANTHER" id="PTHR30212:SF2">
    <property type="entry name" value="PROTEIN YIIM"/>
    <property type="match status" value="1"/>
</dbReference>
<evidence type="ECO:0000259" key="1">
    <source>
        <dbReference type="PROSITE" id="PS51340"/>
    </source>
</evidence>
<dbReference type="Proteomes" id="UP000239663">
    <property type="component" value="Unassembled WGS sequence"/>
</dbReference>
<dbReference type="InterPro" id="IPR011037">
    <property type="entry name" value="Pyrv_Knase-like_insert_dom_sf"/>
</dbReference>
<reference evidence="2 3" key="1">
    <citation type="submission" date="2017-12" db="EMBL/GenBank/DDBJ databases">
        <title>Taxonomic description and draft genome of Pradoshia cofamensis Gen. nov., sp. nov., a thermotolerant bacillale isolated from anterior gut of earthworm Eisenia fetida.</title>
        <authorList>
            <person name="Saha T."/>
            <person name="Chakraborty R."/>
        </authorList>
    </citation>
    <scope>NUCLEOTIDE SEQUENCE [LARGE SCALE GENOMIC DNA]</scope>
    <source>
        <strain evidence="2 3">EAG3</strain>
    </source>
</reference>
<dbReference type="Pfam" id="PF03473">
    <property type="entry name" value="MOSC"/>
    <property type="match status" value="1"/>
</dbReference>
<dbReference type="Pfam" id="PF03475">
    <property type="entry name" value="YiiM_3-alpha"/>
    <property type="match status" value="1"/>
</dbReference>
<dbReference type="InterPro" id="IPR052353">
    <property type="entry name" value="Benzoxazolinone_Detox_Enz"/>
</dbReference>
<gene>
    <name evidence="2" type="ORF">CYL18_09125</name>
</gene>
<dbReference type="SUPFAM" id="SSF50800">
    <property type="entry name" value="PK beta-barrel domain-like"/>
    <property type="match status" value="1"/>
</dbReference>
<protein>
    <submittedName>
        <fullName evidence="2">MOSC domain-containing protein</fullName>
    </submittedName>
</protein>
<dbReference type="EMBL" id="PKOZ01000004">
    <property type="protein sequence ID" value="PQD95437.1"/>
    <property type="molecule type" value="Genomic_DNA"/>
</dbReference>
<dbReference type="PROSITE" id="PS51340">
    <property type="entry name" value="MOSC"/>
    <property type="match status" value="1"/>
</dbReference>
<dbReference type="InterPro" id="IPR005163">
    <property type="entry name" value="Tri_helical_YiiM-like"/>
</dbReference>
<dbReference type="InterPro" id="IPR005302">
    <property type="entry name" value="MoCF_Sase_C"/>
</dbReference>
<keyword evidence="3" id="KW-1185">Reference proteome</keyword>
<evidence type="ECO:0000313" key="2">
    <source>
        <dbReference type="EMBL" id="PQD95437.1"/>
    </source>
</evidence>
<name>A0A2S7N0B1_9BACI</name>
<evidence type="ECO:0000313" key="3">
    <source>
        <dbReference type="Proteomes" id="UP000239663"/>
    </source>
</evidence>
<dbReference type="OrthoDB" id="9786134at2"/>
<feature type="domain" description="MOSC" evidence="1">
    <location>
        <begin position="31"/>
        <end position="165"/>
    </location>
</feature>
<dbReference type="GO" id="GO:0003824">
    <property type="term" value="F:catalytic activity"/>
    <property type="evidence" value="ECO:0007669"/>
    <property type="project" value="InterPro"/>
</dbReference>
<organism evidence="2 3">
    <name type="scientific">Pradoshia eiseniae</name>
    <dbReference type="NCBI Taxonomy" id="2064768"/>
    <lineage>
        <taxon>Bacteria</taxon>
        <taxon>Bacillati</taxon>
        <taxon>Bacillota</taxon>
        <taxon>Bacilli</taxon>
        <taxon>Bacillales</taxon>
        <taxon>Bacillaceae</taxon>
        <taxon>Pradoshia</taxon>
    </lineage>
</organism>
<dbReference type="RefSeq" id="WP_104849192.1">
    <property type="nucleotide sequence ID" value="NZ_PKOZ01000004.1"/>
</dbReference>
<proteinExistence type="predicted"/>
<sequence length="216" mass="24024">MVEGKIESVRIGTPKPLPYRGKIVQSAIFKEEVHHSIYVSLTNLEGDIQADKKHHGGPDKAVCAYAAENYVYFTEKIGQAFPYGSFGENLTISGLREDTIMIGDIISIGECTLQVSQPREPCYKIAARHNLFQLPIWIRQTGYSGYYLRVLKEGILKAGDNAVIIERGTGGITIAEANTAMYSHEATFEQINRVANEEALSASWRKQLTKKLESLT</sequence>
<dbReference type="AlphaFoldDB" id="A0A2S7N0B1"/>